<name>C5MDK2_CANTT</name>
<proteinExistence type="predicted"/>
<dbReference type="AlphaFoldDB" id="C5MDK2"/>
<sequence>MLLKYFRIRRLRLPLLALLALNITWFTYYHVKQSLTPSDIEMLNIDLDSTDPLAEISTTNANYAEAVEELIANIPSSVIDMNYNIPKTDKEPIFQDPRLTYGLILNLLNKDPSVTSIPFHWADWVDLSLLNHQMNKPFEERLKCKDMIPQINLQSDDDKEKCTNDPRYFGCIDTKDLTSQELKQYGVNSHEELPGFIQFEHTVFSSNEFVRNIQAKTYVLAHMPLPYKVVFLNDYGDDIILDVHKGKIDSLLEDYHQSSINPLSEFEKLRSPSAYLSPYSPEPIIQMTSDMFNYTRLELINAADKMRQRSNLNKLEQSYLYSMLASIKSRYPEDTEEPYFREATLRVDSENSDSGWHYDWRFFNGKLKKKARTAVILERLLRNWFKFTEKYGIVSWIAHGPLLSWYWNGAVFPYDNDLDVQMPIRHLTKLGQLYNQTLVVEDLHEGVGKYLIDVGTYIHNRDISRNENHIDARFIDVDSGVYIDITGLAIGETKRFSRAKQTSNIHDRRKHYYQIDDLVPLKLSMLNGVPCYINNKVVGNLHQEYRSGIRRKTYQDYYFSGKLNIWIHFETAKKVFEANDYQKHNGILNKLKMRKLIDEMTDDKVFEMFNNDHELAMEYRLASSVHEFHMKELEYLIHPINRYRVEDKTEITDEYKEFLKKNVKLHEPFRESLFQYERINGGLDEFYARAYRELDRIEVSE</sequence>
<organism evidence="6 7">
    <name type="scientific">Candida tropicalis (strain ATCC MYA-3404 / T1)</name>
    <name type="common">Yeast</name>
    <dbReference type="NCBI Taxonomy" id="294747"/>
    <lineage>
        <taxon>Eukaryota</taxon>
        <taxon>Fungi</taxon>
        <taxon>Dikarya</taxon>
        <taxon>Ascomycota</taxon>
        <taxon>Saccharomycotina</taxon>
        <taxon>Pichiomycetes</taxon>
        <taxon>Debaryomycetaceae</taxon>
        <taxon>Candida/Lodderomyces clade</taxon>
        <taxon>Candida</taxon>
    </lineage>
</organism>
<dbReference type="OrthoDB" id="444255at2759"/>
<feature type="domain" description="LicD/FKTN/FKRP nucleotidyltransferase" evidence="5">
    <location>
        <begin position="388"/>
        <end position="492"/>
    </location>
</feature>
<dbReference type="KEGG" id="ctp:CTRG_03754"/>
<evidence type="ECO:0000259" key="5">
    <source>
        <dbReference type="Pfam" id="PF04991"/>
    </source>
</evidence>
<keyword evidence="4" id="KW-0472">Membrane</keyword>
<dbReference type="STRING" id="294747.C5MDK2"/>
<protein>
    <recommendedName>
        <fullName evidence="5">LicD/FKTN/FKRP nucleotidyltransferase domain-containing protein</fullName>
    </recommendedName>
</protein>
<dbReference type="RefSeq" id="XP_002549457.1">
    <property type="nucleotide sequence ID" value="XM_002549411.1"/>
</dbReference>
<keyword evidence="2" id="KW-0812">Transmembrane</keyword>
<dbReference type="VEuPathDB" id="FungiDB:CTRG_03754"/>
<dbReference type="HOGENOM" id="CLU_008074_2_0_1"/>
<dbReference type="EMBL" id="GG692399">
    <property type="protein sequence ID" value="EER32083.1"/>
    <property type="molecule type" value="Genomic_DNA"/>
</dbReference>
<keyword evidence="7" id="KW-1185">Reference proteome</keyword>
<evidence type="ECO:0000256" key="2">
    <source>
        <dbReference type="ARBA" id="ARBA00022692"/>
    </source>
</evidence>
<gene>
    <name evidence="6" type="ORF">CTRG_03754</name>
</gene>
<dbReference type="eggNOG" id="ENOG502QREF">
    <property type="taxonomic scope" value="Eukaryota"/>
</dbReference>
<dbReference type="PANTHER" id="PTHR15407">
    <property type="entry name" value="FUKUTIN-RELATED"/>
    <property type="match status" value="1"/>
</dbReference>
<evidence type="ECO:0000256" key="3">
    <source>
        <dbReference type="ARBA" id="ARBA00022989"/>
    </source>
</evidence>
<reference evidence="6 7" key="1">
    <citation type="journal article" date="2009" name="Nature">
        <title>Evolution of pathogenicity and sexual reproduction in eight Candida genomes.</title>
        <authorList>
            <person name="Butler G."/>
            <person name="Rasmussen M.D."/>
            <person name="Lin M.F."/>
            <person name="Santos M.A."/>
            <person name="Sakthikumar S."/>
            <person name="Munro C.A."/>
            <person name="Rheinbay E."/>
            <person name="Grabherr M."/>
            <person name="Forche A."/>
            <person name="Reedy J.L."/>
            <person name="Agrafioti I."/>
            <person name="Arnaud M.B."/>
            <person name="Bates S."/>
            <person name="Brown A.J."/>
            <person name="Brunke S."/>
            <person name="Costanzo M.C."/>
            <person name="Fitzpatrick D.A."/>
            <person name="de Groot P.W."/>
            <person name="Harris D."/>
            <person name="Hoyer L.L."/>
            <person name="Hube B."/>
            <person name="Klis F.M."/>
            <person name="Kodira C."/>
            <person name="Lennard N."/>
            <person name="Logue M.E."/>
            <person name="Martin R."/>
            <person name="Neiman A.M."/>
            <person name="Nikolaou E."/>
            <person name="Quail M.A."/>
            <person name="Quinn J."/>
            <person name="Santos M.C."/>
            <person name="Schmitzberger F.F."/>
            <person name="Sherlock G."/>
            <person name="Shah P."/>
            <person name="Silverstein K.A."/>
            <person name="Skrzypek M.S."/>
            <person name="Soll D."/>
            <person name="Staggs R."/>
            <person name="Stansfield I."/>
            <person name="Stumpf M.P."/>
            <person name="Sudbery P.E."/>
            <person name="Srikantha T."/>
            <person name="Zeng Q."/>
            <person name="Berman J."/>
            <person name="Berriman M."/>
            <person name="Heitman J."/>
            <person name="Gow N.A."/>
            <person name="Lorenz M.C."/>
            <person name="Birren B.W."/>
            <person name="Kellis M."/>
            <person name="Cuomo C.A."/>
        </authorList>
    </citation>
    <scope>NUCLEOTIDE SEQUENCE [LARGE SCALE GENOMIC DNA]</scope>
    <source>
        <strain evidence="7">ATCC MYA-3404 / T1</strain>
    </source>
</reference>
<dbReference type="Pfam" id="PF04991">
    <property type="entry name" value="LicD"/>
    <property type="match status" value="1"/>
</dbReference>
<dbReference type="GO" id="GO:0009100">
    <property type="term" value="P:glycoprotein metabolic process"/>
    <property type="evidence" value="ECO:0007669"/>
    <property type="project" value="UniProtKB-ARBA"/>
</dbReference>
<dbReference type="GeneID" id="8297886"/>
<evidence type="ECO:0000313" key="6">
    <source>
        <dbReference type="EMBL" id="EER32083.1"/>
    </source>
</evidence>
<dbReference type="InterPro" id="IPR007074">
    <property type="entry name" value="LicD/FKTN/FKRP_NTP_transf"/>
</dbReference>
<evidence type="ECO:0000256" key="4">
    <source>
        <dbReference type="ARBA" id="ARBA00023136"/>
    </source>
</evidence>
<accession>C5MDK2</accession>
<keyword evidence="3" id="KW-1133">Transmembrane helix</keyword>
<dbReference type="Proteomes" id="UP000002037">
    <property type="component" value="Unassembled WGS sequence"/>
</dbReference>
<evidence type="ECO:0000313" key="7">
    <source>
        <dbReference type="Proteomes" id="UP000002037"/>
    </source>
</evidence>
<dbReference type="GO" id="GO:0016020">
    <property type="term" value="C:membrane"/>
    <property type="evidence" value="ECO:0007669"/>
    <property type="project" value="UniProtKB-SubCell"/>
</dbReference>
<dbReference type="InterPro" id="IPR009644">
    <property type="entry name" value="FKTN/MNN4/W02B3.4-1"/>
</dbReference>
<dbReference type="PANTHER" id="PTHR15407:SF28">
    <property type="entry name" value="RIBITOL-5-PHOSPHATE TRANSFERASE FKTN"/>
    <property type="match status" value="1"/>
</dbReference>
<evidence type="ECO:0000256" key="1">
    <source>
        <dbReference type="ARBA" id="ARBA00004167"/>
    </source>
</evidence>
<comment type="subcellular location">
    <subcellularLocation>
        <location evidence="1">Membrane</location>
        <topology evidence="1">Single-pass membrane protein</topology>
    </subcellularLocation>
</comment>